<keyword evidence="5" id="KW-0067">ATP-binding</keyword>
<dbReference type="PANTHER" id="PTHR24221:SF248">
    <property type="entry name" value="ABC TRANSPORTER TRANSMEMBRANE REGION"/>
    <property type="match status" value="1"/>
</dbReference>
<feature type="transmembrane region" description="Helical" evidence="8">
    <location>
        <begin position="158"/>
        <end position="179"/>
    </location>
</feature>
<dbReference type="GO" id="GO:0030253">
    <property type="term" value="P:protein secretion by the type I secretion system"/>
    <property type="evidence" value="ECO:0007669"/>
    <property type="project" value="InterPro"/>
</dbReference>
<evidence type="ECO:0000256" key="7">
    <source>
        <dbReference type="ARBA" id="ARBA00023136"/>
    </source>
</evidence>
<dbReference type="PROSITE" id="PS50893">
    <property type="entry name" value="ABC_TRANSPORTER_2"/>
    <property type="match status" value="1"/>
</dbReference>
<dbReference type="SUPFAM" id="SSF90123">
    <property type="entry name" value="ABC transporter transmembrane region"/>
    <property type="match status" value="1"/>
</dbReference>
<keyword evidence="4" id="KW-0547">Nucleotide-binding</keyword>
<gene>
    <name evidence="11" type="ORF">MHA02_16960</name>
</gene>
<dbReference type="SMART" id="SM00382">
    <property type="entry name" value="AAA"/>
    <property type="match status" value="1"/>
</dbReference>
<dbReference type="PROSITE" id="PS00211">
    <property type="entry name" value="ABC_TRANSPORTER_1"/>
    <property type="match status" value="1"/>
</dbReference>
<evidence type="ECO:0000256" key="2">
    <source>
        <dbReference type="ARBA" id="ARBA00005417"/>
    </source>
</evidence>
<dbReference type="InterPro" id="IPR039421">
    <property type="entry name" value="Type_1_exporter"/>
</dbReference>
<dbReference type="PROSITE" id="PS50929">
    <property type="entry name" value="ABC_TM1F"/>
    <property type="match status" value="1"/>
</dbReference>
<evidence type="ECO:0000256" key="1">
    <source>
        <dbReference type="ARBA" id="ARBA00004651"/>
    </source>
</evidence>
<evidence type="ECO:0000256" key="5">
    <source>
        <dbReference type="ARBA" id="ARBA00022840"/>
    </source>
</evidence>
<keyword evidence="7 8" id="KW-0472">Membrane</keyword>
<evidence type="ECO:0000256" key="3">
    <source>
        <dbReference type="ARBA" id="ARBA00022692"/>
    </source>
</evidence>
<dbReference type="NCBIfam" id="TIGR01842">
    <property type="entry name" value="type_I_sec_PrtD"/>
    <property type="match status" value="1"/>
</dbReference>
<dbReference type="RefSeq" id="WP_147078209.1">
    <property type="nucleotide sequence ID" value="NZ_BJZT01000015.1"/>
</dbReference>
<comment type="caution">
    <text evidence="11">The sequence shown here is derived from an EMBL/GenBank/DDBJ whole genome shotgun (WGS) entry which is preliminary data.</text>
</comment>
<feature type="domain" description="ABC transmembrane type-1" evidence="10">
    <location>
        <begin position="27"/>
        <end position="305"/>
    </location>
</feature>
<dbReference type="GO" id="GO:0030256">
    <property type="term" value="C:type I protein secretion system complex"/>
    <property type="evidence" value="ECO:0007669"/>
    <property type="project" value="InterPro"/>
</dbReference>
<dbReference type="Pfam" id="PF00664">
    <property type="entry name" value="ABC_membrane"/>
    <property type="match status" value="1"/>
</dbReference>
<dbReference type="GO" id="GO:0016887">
    <property type="term" value="F:ATP hydrolysis activity"/>
    <property type="evidence" value="ECO:0007669"/>
    <property type="project" value="InterPro"/>
</dbReference>
<dbReference type="InterPro" id="IPR011527">
    <property type="entry name" value="ABC1_TM_dom"/>
</dbReference>
<dbReference type="GO" id="GO:0005524">
    <property type="term" value="F:ATP binding"/>
    <property type="evidence" value="ECO:0007669"/>
    <property type="project" value="UniProtKB-KW"/>
</dbReference>
<dbReference type="InterPro" id="IPR010128">
    <property type="entry name" value="ATPase_T1SS_PrtD-like"/>
</dbReference>
<dbReference type="InterPro" id="IPR003439">
    <property type="entry name" value="ABC_transporter-like_ATP-bd"/>
</dbReference>
<comment type="similarity">
    <text evidence="2">Belongs to the ABC transporter superfamily.</text>
</comment>
<keyword evidence="3 8" id="KW-0812">Transmembrane</keyword>
<dbReference type="AlphaFoldDB" id="A0A512INU8"/>
<name>A0A512INU8_9HYPH</name>
<dbReference type="Pfam" id="PF00005">
    <property type="entry name" value="ABC_tran"/>
    <property type="match status" value="1"/>
</dbReference>
<organism evidence="11 12">
    <name type="scientific">Methylobacterium haplocladii</name>
    <dbReference type="NCBI Taxonomy" id="1176176"/>
    <lineage>
        <taxon>Bacteria</taxon>
        <taxon>Pseudomonadati</taxon>
        <taxon>Pseudomonadota</taxon>
        <taxon>Alphaproteobacteria</taxon>
        <taxon>Hyphomicrobiales</taxon>
        <taxon>Methylobacteriaceae</taxon>
        <taxon>Methylobacterium</taxon>
    </lineage>
</organism>
<feature type="transmembrane region" description="Helical" evidence="8">
    <location>
        <begin position="15"/>
        <end position="40"/>
    </location>
</feature>
<evidence type="ECO:0000256" key="8">
    <source>
        <dbReference type="SAM" id="Phobius"/>
    </source>
</evidence>
<dbReference type="InterPro" id="IPR003593">
    <property type="entry name" value="AAA+_ATPase"/>
</dbReference>
<reference evidence="11 12" key="1">
    <citation type="submission" date="2019-07" db="EMBL/GenBank/DDBJ databases">
        <title>Whole genome shotgun sequence of Methylobacterium haplocladii NBRC 107714.</title>
        <authorList>
            <person name="Hosoyama A."/>
            <person name="Uohara A."/>
            <person name="Ohji S."/>
            <person name="Ichikawa N."/>
        </authorList>
    </citation>
    <scope>NUCLEOTIDE SEQUENCE [LARGE SCALE GENOMIC DNA]</scope>
    <source>
        <strain evidence="11 12">NBRC 107714</strain>
    </source>
</reference>
<sequence>MSEDRVVRLAKRREFWAAVAAGRGALIAAIGVSGLINLLMLTAPVFMLQVYDRVLPSRSLATLVGLAGIALILFLVQSVLEVFRARILSRFGRLVDERLGHRIFRALLVRGSEMPRSDEGPQALRDLDTVRGFLSSMAFTAFFDLPWVPLYVAVCFLFHPWIGLTVLGGALFLCVLTILTDWASSGPTRDAVKAGSERRAFVDMAHRTAPLLSALGMRARIAALWQVRARNNLDVATYGNDLAIGFGAMARLMRTVLQSGILALGAYLVVREEATAGVMLAATILSARALAPVDLVIANWKSFAAARQAWTRLVTFLPRREPAALTPLPAPRESLRVTALSVAIPGTDTLALHDVNLALAPGSALGVIGPSGSGKSTFARALVGLARASRGVIRLDGAAIAQWDPDALGRSIGYLPQDIEMFEGTIAQNITRFDPKPDPEALLSAARAAGVHEVVLRLPGGYDALLGAGGLGLSGGQRQRIALARALYGDPFLVVLDEPNSNLDVEGDRALSAAVQAVRARGGIAIVIAHRPSALTAVDRILVLADGRVQMHGPRDDVLAQLSALTRQTPTRVA</sequence>
<keyword evidence="12" id="KW-1185">Reference proteome</keyword>
<dbReference type="Gene3D" id="3.40.50.300">
    <property type="entry name" value="P-loop containing nucleotide triphosphate hydrolases"/>
    <property type="match status" value="1"/>
</dbReference>
<dbReference type="GO" id="GO:0034040">
    <property type="term" value="F:ATPase-coupled lipid transmembrane transporter activity"/>
    <property type="evidence" value="ECO:0007669"/>
    <property type="project" value="TreeGrafter"/>
</dbReference>
<dbReference type="PANTHER" id="PTHR24221">
    <property type="entry name" value="ATP-BINDING CASSETTE SUB-FAMILY B"/>
    <property type="match status" value="1"/>
</dbReference>
<dbReference type="InterPro" id="IPR017871">
    <property type="entry name" value="ABC_transporter-like_CS"/>
</dbReference>
<feature type="domain" description="ABC transporter" evidence="9">
    <location>
        <begin position="335"/>
        <end position="571"/>
    </location>
</feature>
<feature type="transmembrane region" description="Helical" evidence="8">
    <location>
        <begin position="60"/>
        <end position="83"/>
    </location>
</feature>
<dbReference type="InterPro" id="IPR036640">
    <property type="entry name" value="ABC1_TM_sf"/>
</dbReference>
<dbReference type="GO" id="GO:0140359">
    <property type="term" value="F:ABC-type transporter activity"/>
    <property type="evidence" value="ECO:0007669"/>
    <property type="project" value="InterPro"/>
</dbReference>
<dbReference type="SUPFAM" id="SSF52540">
    <property type="entry name" value="P-loop containing nucleoside triphosphate hydrolases"/>
    <property type="match status" value="1"/>
</dbReference>
<proteinExistence type="inferred from homology"/>
<comment type="subcellular location">
    <subcellularLocation>
        <location evidence="1">Cell membrane</location>
        <topology evidence="1">Multi-pass membrane protein</topology>
    </subcellularLocation>
</comment>
<evidence type="ECO:0000259" key="10">
    <source>
        <dbReference type="PROSITE" id="PS50929"/>
    </source>
</evidence>
<dbReference type="GO" id="GO:0005886">
    <property type="term" value="C:plasma membrane"/>
    <property type="evidence" value="ECO:0007669"/>
    <property type="project" value="UniProtKB-SubCell"/>
</dbReference>
<evidence type="ECO:0000256" key="4">
    <source>
        <dbReference type="ARBA" id="ARBA00022741"/>
    </source>
</evidence>
<dbReference type="InterPro" id="IPR027417">
    <property type="entry name" value="P-loop_NTPase"/>
</dbReference>
<dbReference type="Gene3D" id="1.20.1560.10">
    <property type="entry name" value="ABC transporter type 1, transmembrane domain"/>
    <property type="match status" value="1"/>
</dbReference>
<dbReference type="EMBL" id="BJZT01000015">
    <property type="protein sequence ID" value="GEO99308.1"/>
    <property type="molecule type" value="Genomic_DNA"/>
</dbReference>
<protein>
    <submittedName>
        <fullName evidence="11">Type I secretion protein</fullName>
    </submittedName>
</protein>
<evidence type="ECO:0000256" key="6">
    <source>
        <dbReference type="ARBA" id="ARBA00022989"/>
    </source>
</evidence>
<dbReference type="OrthoDB" id="9808328at2"/>
<evidence type="ECO:0000313" key="11">
    <source>
        <dbReference type="EMBL" id="GEO99308.1"/>
    </source>
</evidence>
<dbReference type="Proteomes" id="UP000321258">
    <property type="component" value="Unassembled WGS sequence"/>
</dbReference>
<evidence type="ECO:0000313" key="12">
    <source>
        <dbReference type="Proteomes" id="UP000321258"/>
    </source>
</evidence>
<keyword evidence="6 8" id="KW-1133">Transmembrane helix</keyword>
<accession>A0A512INU8</accession>
<evidence type="ECO:0000259" key="9">
    <source>
        <dbReference type="PROSITE" id="PS50893"/>
    </source>
</evidence>